<keyword evidence="1" id="KW-0547">Nucleotide-binding</keyword>
<gene>
    <name evidence="4" type="ORF">INE88_01152</name>
</gene>
<feature type="domain" description="AMP-dependent synthetase/ligase" evidence="3">
    <location>
        <begin position="49"/>
        <end position="446"/>
    </location>
</feature>
<keyword evidence="4" id="KW-0436">Ligase</keyword>
<dbReference type="EMBL" id="CP072227">
    <property type="protein sequence ID" value="QUT44361.1"/>
    <property type="molecule type" value="Genomic_DNA"/>
</dbReference>
<dbReference type="GO" id="GO:0016020">
    <property type="term" value="C:membrane"/>
    <property type="evidence" value="ECO:0007669"/>
    <property type="project" value="TreeGrafter"/>
</dbReference>
<reference evidence="4" key="1">
    <citation type="journal article" date="2021" name="PLoS Genet.">
        <title>Mobile Type VI secretion system loci of the gut Bacteroidales display extensive intra-ecosystem transfer, multi-species spread and geographical clustering.</title>
        <authorList>
            <person name="Garcia-Bayona L."/>
            <person name="Coyne M.J."/>
            <person name="Comstock L.E."/>
        </authorList>
    </citation>
    <scope>NUCLEOTIDE SEQUENCE</scope>
    <source>
        <strain evidence="4">CL11T00C20</strain>
    </source>
</reference>
<dbReference type="CDD" id="cd05914">
    <property type="entry name" value="LC_FACL_like"/>
    <property type="match status" value="1"/>
</dbReference>
<protein>
    <submittedName>
        <fullName evidence="4">Long-chain-fatty-acid--CoA ligase FadD15</fullName>
        <ecNumber evidence="4">6.2.1.3</ecNumber>
    </submittedName>
</protein>
<evidence type="ECO:0000259" key="3">
    <source>
        <dbReference type="Pfam" id="PF00501"/>
    </source>
</evidence>
<dbReference type="Pfam" id="PF00501">
    <property type="entry name" value="AMP-binding"/>
    <property type="match status" value="1"/>
</dbReference>
<accession>A0A975Q503</accession>
<dbReference type="PANTHER" id="PTHR43272:SF33">
    <property type="entry name" value="AMP-BINDING DOMAIN-CONTAINING PROTEIN-RELATED"/>
    <property type="match status" value="1"/>
</dbReference>
<dbReference type="AlphaFoldDB" id="A0A975Q503"/>
<dbReference type="PROSITE" id="PS00455">
    <property type="entry name" value="AMP_BINDING"/>
    <property type="match status" value="1"/>
</dbReference>
<dbReference type="EC" id="6.2.1.3" evidence="4"/>
<sequence>MKYIGIYHEPKSDFRDKGTHYYYIFPTFAQFIKKRAIIQENFIKLYEHSFRENWDLPCYTDYGENESYTYGEVAQEIAKLHLLFKHCSLRRGDKIAVIGKNNARWCIAYMATITYGGIVVPILQDFNPNDVHHIVNHSESVFLFTSDSIWEHLEEERLTGLRGVFSLNDFRCLYQRDGETIQRFLKHLDNEMHKTYPKGFRQEDVVYTDLSNDKVMLLNYTSGTTGFSKGVMLTGNNLAGNVTFGIRTGLLKKGDKVLSFLPLAHAYGCAFDFLTATAVGTHVTLLGKVPSPKILMKAFEEVKPNLIITVPLVIEKIYKNVIQPIINKKSMKWALSIPLLDGQIYGQIRKKLVDALGGRFKEVIIGGAAMNPEVEEFFHRIKFPFNIGYGMTECGPLISYAPWNEFVPTSSGRVLDIMEARIYKENPDDRLGEIQVRGENVMVGYYKNPEATKEVFTEDGWLRTGDLGTLDENNNLYIRGRSKTMILSSSGQNIFPEEIEARLNNMPFVLESLVIERNKKLVALVYADYEALDSLGLNNPENIKTIMDENLKNLNNSVAAYEKISQIQLYPTEFEKTPKRSIKRYLYNSIAED</sequence>
<keyword evidence="2" id="KW-0067">ATP-binding</keyword>
<evidence type="ECO:0000256" key="1">
    <source>
        <dbReference type="ARBA" id="ARBA00022741"/>
    </source>
</evidence>
<dbReference type="SUPFAM" id="SSF56801">
    <property type="entry name" value="Acetyl-CoA synthetase-like"/>
    <property type="match status" value="1"/>
</dbReference>
<dbReference type="KEGG" id="beg:INE88_01152"/>
<dbReference type="PANTHER" id="PTHR43272">
    <property type="entry name" value="LONG-CHAIN-FATTY-ACID--COA LIGASE"/>
    <property type="match status" value="1"/>
</dbReference>
<evidence type="ECO:0000313" key="4">
    <source>
        <dbReference type="EMBL" id="QUT44361.1"/>
    </source>
</evidence>
<evidence type="ECO:0000313" key="5">
    <source>
        <dbReference type="Proteomes" id="UP000679226"/>
    </source>
</evidence>
<dbReference type="InterPro" id="IPR042099">
    <property type="entry name" value="ANL_N_sf"/>
</dbReference>
<dbReference type="InterPro" id="IPR020845">
    <property type="entry name" value="AMP-binding_CS"/>
</dbReference>
<proteinExistence type="predicted"/>
<organism evidence="4 5">
    <name type="scientific">Bacteroides eggerthii</name>
    <dbReference type="NCBI Taxonomy" id="28111"/>
    <lineage>
        <taxon>Bacteria</taxon>
        <taxon>Pseudomonadati</taxon>
        <taxon>Bacteroidota</taxon>
        <taxon>Bacteroidia</taxon>
        <taxon>Bacteroidales</taxon>
        <taxon>Bacteroidaceae</taxon>
        <taxon>Bacteroides</taxon>
    </lineage>
</organism>
<name>A0A975Q503_9BACE</name>
<dbReference type="GO" id="GO:0005524">
    <property type="term" value="F:ATP binding"/>
    <property type="evidence" value="ECO:0007669"/>
    <property type="project" value="UniProtKB-KW"/>
</dbReference>
<dbReference type="Gene3D" id="3.40.50.12780">
    <property type="entry name" value="N-terminal domain of ligase-like"/>
    <property type="match status" value="1"/>
</dbReference>
<dbReference type="Proteomes" id="UP000679226">
    <property type="component" value="Chromosome"/>
</dbReference>
<dbReference type="GO" id="GO:0004467">
    <property type="term" value="F:long-chain fatty acid-CoA ligase activity"/>
    <property type="evidence" value="ECO:0007669"/>
    <property type="project" value="UniProtKB-EC"/>
</dbReference>
<dbReference type="InterPro" id="IPR000873">
    <property type="entry name" value="AMP-dep_synth/lig_dom"/>
</dbReference>
<evidence type="ECO:0000256" key="2">
    <source>
        <dbReference type="ARBA" id="ARBA00022840"/>
    </source>
</evidence>